<dbReference type="STRING" id="857967.G0QP88"/>
<organism evidence="7 8">
    <name type="scientific">Ichthyophthirius multifiliis</name>
    <name type="common">White spot disease agent</name>
    <name type="synonym">Ich</name>
    <dbReference type="NCBI Taxonomy" id="5932"/>
    <lineage>
        <taxon>Eukaryota</taxon>
        <taxon>Sar</taxon>
        <taxon>Alveolata</taxon>
        <taxon>Ciliophora</taxon>
        <taxon>Intramacronucleata</taxon>
        <taxon>Oligohymenophorea</taxon>
        <taxon>Hymenostomatida</taxon>
        <taxon>Ophryoglenina</taxon>
        <taxon>Ichthyophthirius</taxon>
    </lineage>
</organism>
<comment type="subcellular location">
    <subcellularLocation>
        <location evidence="1">Membrane</location>
        <topology evidence="1">Multi-pass membrane protein</topology>
    </subcellularLocation>
</comment>
<dbReference type="AlphaFoldDB" id="G0QP88"/>
<name>G0QP88_ICHMU</name>
<feature type="domain" description="Ion transport" evidence="6">
    <location>
        <begin position="59"/>
        <end position="228"/>
    </location>
</feature>
<gene>
    <name evidence="7" type="ORF">IMG5_065360</name>
</gene>
<dbReference type="GO" id="GO:0016020">
    <property type="term" value="C:membrane"/>
    <property type="evidence" value="ECO:0007669"/>
    <property type="project" value="UniProtKB-SubCell"/>
</dbReference>
<evidence type="ECO:0000313" key="7">
    <source>
        <dbReference type="EMBL" id="EGR32968.1"/>
    </source>
</evidence>
<evidence type="ECO:0000313" key="8">
    <source>
        <dbReference type="Proteomes" id="UP000008983"/>
    </source>
</evidence>
<evidence type="ECO:0000256" key="5">
    <source>
        <dbReference type="SAM" id="Phobius"/>
    </source>
</evidence>
<feature type="transmembrane region" description="Helical" evidence="5">
    <location>
        <begin position="200"/>
        <end position="218"/>
    </location>
</feature>
<dbReference type="Pfam" id="PF00520">
    <property type="entry name" value="Ion_trans"/>
    <property type="match status" value="1"/>
</dbReference>
<evidence type="ECO:0000256" key="2">
    <source>
        <dbReference type="ARBA" id="ARBA00022692"/>
    </source>
</evidence>
<keyword evidence="8" id="KW-1185">Reference proteome</keyword>
<dbReference type="Proteomes" id="UP000008983">
    <property type="component" value="Unassembled WGS sequence"/>
</dbReference>
<feature type="transmembrane region" description="Helical" evidence="5">
    <location>
        <begin position="121"/>
        <end position="146"/>
    </location>
</feature>
<dbReference type="PANTHER" id="PTHR13715">
    <property type="entry name" value="RYANODINE RECEPTOR AND IP3 RECEPTOR"/>
    <property type="match status" value="1"/>
</dbReference>
<dbReference type="GO" id="GO:0006816">
    <property type="term" value="P:calcium ion transport"/>
    <property type="evidence" value="ECO:0007669"/>
    <property type="project" value="InterPro"/>
</dbReference>
<dbReference type="OMA" id="CFICELQ"/>
<evidence type="ECO:0000259" key="6">
    <source>
        <dbReference type="Pfam" id="PF00520"/>
    </source>
</evidence>
<dbReference type="GO" id="GO:0005216">
    <property type="term" value="F:monoatomic ion channel activity"/>
    <property type="evidence" value="ECO:0007669"/>
    <property type="project" value="InterPro"/>
</dbReference>
<dbReference type="PANTHER" id="PTHR13715:SF99">
    <property type="entry name" value="INOSITOL 1,4,5-TRISPHOSPHATE RECEPTOR-LIKE PROTEIN A"/>
    <property type="match status" value="1"/>
</dbReference>
<feature type="transmembrane region" description="Helical" evidence="5">
    <location>
        <begin position="78"/>
        <end position="101"/>
    </location>
</feature>
<accession>G0QP88</accession>
<feature type="transmembrane region" description="Helical" evidence="5">
    <location>
        <begin position="238"/>
        <end position="257"/>
    </location>
</feature>
<dbReference type="InterPro" id="IPR005821">
    <property type="entry name" value="Ion_trans_dom"/>
</dbReference>
<dbReference type="GeneID" id="14909136"/>
<dbReference type="InterPro" id="IPR015925">
    <property type="entry name" value="Ryanodine_IP3_receptor"/>
</dbReference>
<reference evidence="7 8" key="1">
    <citation type="submission" date="2011-07" db="EMBL/GenBank/DDBJ databases">
        <authorList>
            <person name="Coyne R."/>
            <person name="Brami D."/>
            <person name="Johnson J."/>
            <person name="Hostetler J."/>
            <person name="Hannick L."/>
            <person name="Clark T."/>
            <person name="Cassidy-Hanley D."/>
            <person name="Inman J."/>
        </authorList>
    </citation>
    <scope>NUCLEOTIDE SEQUENCE [LARGE SCALE GENOMIC DNA]</scope>
    <source>
        <strain evidence="7 8">G5</strain>
    </source>
</reference>
<dbReference type="EC" id="1.6.5.3" evidence="7"/>
<evidence type="ECO:0000256" key="4">
    <source>
        <dbReference type="ARBA" id="ARBA00023136"/>
    </source>
</evidence>
<evidence type="ECO:0000256" key="3">
    <source>
        <dbReference type="ARBA" id="ARBA00022989"/>
    </source>
</evidence>
<dbReference type="EMBL" id="GL983535">
    <property type="protein sequence ID" value="EGR32968.1"/>
    <property type="molecule type" value="Genomic_DNA"/>
</dbReference>
<dbReference type="GO" id="GO:0016491">
    <property type="term" value="F:oxidoreductase activity"/>
    <property type="evidence" value="ECO:0007669"/>
    <property type="project" value="UniProtKB-KW"/>
</dbReference>
<protein>
    <submittedName>
        <fullName evidence="7">MIR domain protein</fullName>
        <ecNumber evidence="7">1.6.5.3</ecNumber>
    </submittedName>
</protein>
<keyword evidence="3 5" id="KW-1133">Transmembrane helix</keyword>
<dbReference type="OrthoDB" id="300855at2759"/>
<sequence length="353" mass="42490">MAQFNYLKTFGYIMIFCSMLVLLFFLIKKGPLYLNEAWAANQAFLEIKTGILIQWFKYIIIVIISFVRVLINPEVIYYLAYGSLAVLATEIHPFFFAFHLTEFLLRYPTLRNILRSVYEPYISLILTFILVLLFIYFFTIFGYVFFISAYKGRCDELYMCFFETFDQTFKNNGGLGGYYESNVQKVPNDYNYGRFFIENFANIAVNIIAIQIFSGIIIDKFSQLRDDEQEKMFDISEMCFICGHTRYFFLYIFIYLLKREIFDRKSDEGFSQHIKNEHYLWNYVFYLAYLKEKESTEYTGIESYVYEKLEQNDISWFPIQRATILIDEERKIQQENNEIDDFENQVILYYFYF</sequence>
<keyword evidence="4 5" id="KW-0472">Membrane</keyword>
<feature type="transmembrane region" description="Helical" evidence="5">
    <location>
        <begin position="47"/>
        <end position="71"/>
    </location>
</feature>
<evidence type="ECO:0000256" key="1">
    <source>
        <dbReference type="ARBA" id="ARBA00004141"/>
    </source>
</evidence>
<feature type="transmembrane region" description="Helical" evidence="5">
    <location>
        <begin position="9"/>
        <end position="27"/>
    </location>
</feature>
<dbReference type="eggNOG" id="KOG2243">
    <property type="taxonomic scope" value="Eukaryota"/>
</dbReference>
<dbReference type="RefSeq" id="XP_004036954.1">
    <property type="nucleotide sequence ID" value="XM_004036906.1"/>
</dbReference>
<keyword evidence="2 5" id="KW-0812">Transmembrane</keyword>
<proteinExistence type="predicted"/>
<dbReference type="InParanoid" id="G0QP88"/>
<keyword evidence="7" id="KW-0560">Oxidoreductase</keyword>